<evidence type="ECO:0000256" key="1">
    <source>
        <dbReference type="SAM" id="Coils"/>
    </source>
</evidence>
<dbReference type="RefSeq" id="WP_066624548.1">
    <property type="nucleotide sequence ID" value="NZ_JBHSYQ010000016.1"/>
</dbReference>
<evidence type="ECO:0000313" key="2">
    <source>
        <dbReference type="EMBL" id="MFC7000066.1"/>
    </source>
</evidence>
<name>A0ABW2DU67_9BACT</name>
<dbReference type="EMBL" id="JBHSYQ010000016">
    <property type="protein sequence ID" value="MFC7000066.1"/>
    <property type="molecule type" value="Genomic_DNA"/>
</dbReference>
<keyword evidence="3" id="KW-1185">Reference proteome</keyword>
<protein>
    <submittedName>
        <fullName evidence="2">Uncharacterized protein</fullName>
    </submittedName>
</protein>
<proteinExistence type="predicted"/>
<dbReference type="Proteomes" id="UP001596405">
    <property type="component" value="Unassembled WGS sequence"/>
</dbReference>
<gene>
    <name evidence="2" type="ORF">ACFQHR_20695</name>
</gene>
<organism evidence="2 3">
    <name type="scientific">Rufibacter roseus</name>
    <dbReference type="NCBI Taxonomy" id="1567108"/>
    <lineage>
        <taxon>Bacteria</taxon>
        <taxon>Pseudomonadati</taxon>
        <taxon>Bacteroidota</taxon>
        <taxon>Cytophagia</taxon>
        <taxon>Cytophagales</taxon>
        <taxon>Hymenobacteraceae</taxon>
        <taxon>Rufibacter</taxon>
    </lineage>
</organism>
<evidence type="ECO:0000313" key="3">
    <source>
        <dbReference type="Proteomes" id="UP001596405"/>
    </source>
</evidence>
<keyword evidence="1" id="KW-0175">Coiled coil</keyword>
<feature type="coiled-coil region" evidence="1">
    <location>
        <begin position="123"/>
        <end position="150"/>
    </location>
</feature>
<comment type="caution">
    <text evidence="2">The sequence shown here is derived from an EMBL/GenBank/DDBJ whole genome shotgun (WGS) entry which is preliminary data.</text>
</comment>
<sequence length="163" mass="18866">MEKKTKGIIWRCNLAGKVVEVVKTDFPDVANLALDQQFTDLLEPDCLETVRQWWKLFPQESALMGDIFLKNYPQDQAFTLGATFTTDEIWLFLSTASVAQSDTFQIVNGQIEPSKIWEPDVQHIELLEELSRVNNQLVNARRELIRQNIELHRAHQRNEAIKS</sequence>
<accession>A0ABW2DU67</accession>
<reference evidence="3" key="1">
    <citation type="journal article" date="2019" name="Int. J. Syst. Evol. Microbiol.">
        <title>The Global Catalogue of Microorganisms (GCM) 10K type strain sequencing project: providing services to taxonomists for standard genome sequencing and annotation.</title>
        <authorList>
            <consortium name="The Broad Institute Genomics Platform"/>
            <consortium name="The Broad Institute Genome Sequencing Center for Infectious Disease"/>
            <person name="Wu L."/>
            <person name="Ma J."/>
        </authorList>
    </citation>
    <scope>NUCLEOTIDE SEQUENCE [LARGE SCALE GENOMIC DNA]</scope>
    <source>
        <strain evidence="3">CGMCC 4.7393</strain>
    </source>
</reference>